<protein>
    <recommendedName>
        <fullName evidence="3">Dodecin</fullName>
    </recommendedName>
</protein>
<proteinExistence type="predicted"/>
<accession>I0WI48</accession>
<dbReference type="SUPFAM" id="SSF89807">
    <property type="entry name" value="Dodecin-like"/>
    <property type="match status" value="1"/>
</dbReference>
<evidence type="ECO:0000313" key="2">
    <source>
        <dbReference type="Proteomes" id="UP000005938"/>
    </source>
</evidence>
<dbReference type="InterPro" id="IPR009923">
    <property type="entry name" value="Dodecin"/>
</dbReference>
<dbReference type="eggNOG" id="COG3360">
    <property type="taxonomic scope" value="Bacteria"/>
</dbReference>
<sequence>MSILKVIELMANSTKSWEDATSNAVAHASKTVKNIRSVYIQDQSAAVKENKIVEYRVNVKITFEIE</sequence>
<dbReference type="PANTHER" id="PTHR39324:SF1">
    <property type="entry name" value="CALCIUM DODECIN"/>
    <property type="match status" value="1"/>
</dbReference>
<dbReference type="RefSeq" id="WP_008237662.1">
    <property type="nucleotide sequence ID" value="NZ_AJJU01000003.1"/>
</dbReference>
<keyword evidence="2" id="KW-1185">Reference proteome</keyword>
<dbReference type="PANTHER" id="PTHR39324">
    <property type="entry name" value="CALCIUM DODECIN"/>
    <property type="match status" value="1"/>
</dbReference>
<dbReference type="OrthoDB" id="1525133at2"/>
<evidence type="ECO:0008006" key="3">
    <source>
        <dbReference type="Google" id="ProtNLM"/>
    </source>
</evidence>
<evidence type="ECO:0000313" key="1">
    <source>
        <dbReference type="EMBL" id="EID76064.1"/>
    </source>
</evidence>
<dbReference type="InterPro" id="IPR036694">
    <property type="entry name" value="Dodecin-like_sf"/>
</dbReference>
<gene>
    <name evidence="1" type="ORF">W5A_03939</name>
</gene>
<reference evidence="1 2" key="1">
    <citation type="journal article" date="2012" name="J. Bacteriol.">
        <title>Genome Sequence of the Halotolerant Bacterium Imtechella halotolerans K1T.</title>
        <authorList>
            <person name="Kumar S."/>
            <person name="Vikram S."/>
            <person name="Subramanian S."/>
            <person name="Raghava G.P."/>
            <person name="Pinnaka A.K."/>
        </authorList>
    </citation>
    <scope>NUCLEOTIDE SEQUENCE [LARGE SCALE GENOMIC DNA]</scope>
    <source>
        <strain evidence="1 2">K1</strain>
    </source>
</reference>
<dbReference type="EMBL" id="AJJU01000003">
    <property type="protein sequence ID" value="EID76064.1"/>
    <property type="molecule type" value="Genomic_DNA"/>
</dbReference>
<dbReference type="AlphaFoldDB" id="I0WI48"/>
<name>I0WI48_9FLAO</name>
<dbReference type="InterPro" id="IPR025543">
    <property type="entry name" value="Dodecin-like"/>
</dbReference>
<comment type="caution">
    <text evidence="1">The sequence shown here is derived from an EMBL/GenBank/DDBJ whole genome shotgun (WGS) entry which is preliminary data.</text>
</comment>
<dbReference type="Gene3D" id="3.30.1660.10">
    <property type="entry name" value="Flavin-binding protein dodecin"/>
    <property type="match status" value="1"/>
</dbReference>
<dbReference type="STRING" id="946077.W5A_03939"/>
<organism evidence="1 2">
    <name type="scientific">Imtechella halotolerans K1</name>
    <dbReference type="NCBI Taxonomy" id="946077"/>
    <lineage>
        <taxon>Bacteria</taxon>
        <taxon>Pseudomonadati</taxon>
        <taxon>Bacteroidota</taxon>
        <taxon>Flavobacteriia</taxon>
        <taxon>Flavobacteriales</taxon>
        <taxon>Flavobacteriaceae</taxon>
        <taxon>Imtechella</taxon>
    </lineage>
</organism>
<dbReference type="Pfam" id="PF07311">
    <property type="entry name" value="Dodecin"/>
    <property type="match status" value="1"/>
</dbReference>
<dbReference type="Proteomes" id="UP000005938">
    <property type="component" value="Unassembled WGS sequence"/>
</dbReference>